<name>A0A369BDZ5_9FIRM</name>
<feature type="domain" description="Penicillin binding protein A dimerisation" evidence="3">
    <location>
        <begin position="54"/>
        <end position="111"/>
    </location>
</feature>
<evidence type="ECO:0000313" key="5">
    <source>
        <dbReference type="Proteomes" id="UP000253034"/>
    </source>
</evidence>
<keyword evidence="5" id="KW-1185">Reference proteome</keyword>
<dbReference type="AlphaFoldDB" id="A0A369BDZ5"/>
<dbReference type="PANTHER" id="PTHR30627">
    <property type="entry name" value="PEPTIDOGLYCAN D,D-TRANSPEPTIDASE"/>
    <property type="match status" value="1"/>
</dbReference>
<dbReference type="Pfam" id="PF21922">
    <property type="entry name" value="PBP_dimer_2"/>
    <property type="match status" value="1"/>
</dbReference>
<comment type="caution">
    <text evidence="4">The sequence shown here is derived from an EMBL/GenBank/DDBJ whole genome shotgun (WGS) entry which is preliminary data.</text>
</comment>
<dbReference type="Proteomes" id="UP000253034">
    <property type="component" value="Unassembled WGS sequence"/>
</dbReference>
<reference evidence="4 5" key="1">
    <citation type="submission" date="2018-07" db="EMBL/GenBank/DDBJ databases">
        <title>Genomic Encyclopedia of Type Strains, Phase IV (KMG-IV): sequencing the most valuable type-strain genomes for metagenomic binning, comparative biology and taxonomic classification.</title>
        <authorList>
            <person name="Goeker M."/>
        </authorList>
    </citation>
    <scope>NUCLEOTIDE SEQUENCE [LARGE SCALE GENOMIC DNA]</scope>
    <source>
        <strain evidence="4 5">DSM 27016</strain>
    </source>
</reference>
<dbReference type="SUPFAM" id="SSF56519">
    <property type="entry name" value="Penicillin binding protein dimerisation domain"/>
    <property type="match status" value="1"/>
</dbReference>
<dbReference type="GO" id="GO:0005886">
    <property type="term" value="C:plasma membrane"/>
    <property type="evidence" value="ECO:0007669"/>
    <property type="project" value="TreeGrafter"/>
</dbReference>
<dbReference type="SUPFAM" id="SSF56601">
    <property type="entry name" value="beta-lactamase/transpeptidase-like"/>
    <property type="match status" value="1"/>
</dbReference>
<organism evidence="4 5">
    <name type="scientific">Anaerobacterium chartisolvens</name>
    <dbReference type="NCBI Taxonomy" id="1297424"/>
    <lineage>
        <taxon>Bacteria</taxon>
        <taxon>Bacillati</taxon>
        <taxon>Bacillota</taxon>
        <taxon>Clostridia</taxon>
        <taxon>Eubacteriales</taxon>
        <taxon>Oscillospiraceae</taxon>
        <taxon>Anaerobacterium</taxon>
    </lineage>
</organism>
<dbReference type="RefSeq" id="WP_114296674.1">
    <property type="nucleotide sequence ID" value="NZ_QPJT01000004.1"/>
</dbReference>
<dbReference type="InterPro" id="IPR050515">
    <property type="entry name" value="Beta-lactam/transpept"/>
</dbReference>
<accession>A0A369BDZ5</accession>
<keyword evidence="1" id="KW-1133">Transmembrane helix</keyword>
<feature type="transmembrane region" description="Helical" evidence="1">
    <location>
        <begin position="7"/>
        <end position="27"/>
    </location>
</feature>
<evidence type="ECO:0000256" key="1">
    <source>
        <dbReference type="SAM" id="Phobius"/>
    </source>
</evidence>
<dbReference type="GO" id="GO:0071555">
    <property type="term" value="P:cell wall organization"/>
    <property type="evidence" value="ECO:0007669"/>
    <property type="project" value="TreeGrafter"/>
</dbReference>
<dbReference type="InterPro" id="IPR054120">
    <property type="entry name" value="PBPA_dimer"/>
</dbReference>
<dbReference type="Gene3D" id="3.90.1310.10">
    <property type="entry name" value="Penicillin-binding protein 2a (Domain 2)"/>
    <property type="match status" value="1"/>
</dbReference>
<evidence type="ECO:0000259" key="3">
    <source>
        <dbReference type="Pfam" id="PF21922"/>
    </source>
</evidence>
<dbReference type="Gene3D" id="3.40.710.10">
    <property type="entry name" value="DD-peptidase/beta-lactamase superfamily"/>
    <property type="match status" value="1"/>
</dbReference>
<dbReference type="PANTHER" id="PTHR30627:SF24">
    <property type="entry name" value="PENICILLIN-BINDING PROTEIN 4B"/>
    <property type="match status" value="1"/>
</dbReference>
<proteinExistence type="predicted"/>
<sequence length="469" mass="51811">MKENKRIVHMLIAVCILFLSLVVYLTYFELFWKNSIASNSYNRRQWDREERVIRGSISDRNGTVLAKSEKQKEGQQRIYPFGNLYSHIIGYNSRSYGRTLIEASYNNELLGLGELSYVFGGGLGKEGGYGNDLYLTIDHRLQAKAKELLKGKRGAVVAMEPKTGEILAMFSNPSFDPNSKSLSENWQDLVESEESPFLPRATQGLYTAGSTFKVVISASAIENGLEEQKFEDKGTITIDGKEFKNSGGRSNGTINLEKALAVSSNVVFSQLGVTLGERKLKDIAERFGVGKGVELGIPFSKGSFSYKDMSKADMAAVGIGQGKILVTPLYMAMITSCIANDGEMMKPYLVKREESHEGREIKEWKPEVLYNVISKDTSDKLKEMMRKAVASGTGKNASIKGISVAGKTGTAENELTQKEKNKEHNWFIAFAPVKEPQIAVAVILEYNGSTGGEAAAPIARELIRTWVNK</sequence>
<gene>
    <name evidence="4" type="ORF">DFR58_10497</name>
</gene>
<evidence type="ECO:0000259" key="2">
    <source>
        <dbReference type="Pfam" id="PF00905"/>
    </source>
</evidence>
<protein>
    <submittedName>
        <fullName evidence="4">Peptidoglycan glycosyltransferase</fullName>
    </submittedName>
</protein>
<keyword evidence="1" id="KW-0472">Membrane</keyword>
<dbReference type="InterPro" id="IPR001460">
    <property type="entry name" value="PCN-bd_Tpept"/>
</dbReference>
<dbReference type="GO" id="GO:0008658">
    <property type="term" value="F:penicillin binding"/>
    <property type="evidence" value="ECO:0007669"/>
    <property type="project" value="InterPro"/>
</dbReference>
<dbReference type="Pfam" id="PF00905">
    <property type="entry name" value="Transpeptidase"/>
    <property type="match status" value="1"/>
</dbReference>
<dbReference type="GO" id="GO:0071972">
    <property type="term" value="F:peptidoglycan L,D-transpeptidase activity"/>
    <property type="evidence" value="ECO:0007669"/>
    <property type="project" value="TreeGrafter"/>
</dbReference>
<dbReference type="OrthoDB" id="9804124at2"/>
<dbReference type="GO" id="GO:0016740">
    <property type="term" value="F:transferase activity"/>
    <property type="evidence" value="ECO:0007669"/>
    <property type="project" value="UniProtKB-KW"/>
</dbReference>
<keyword evidence="4" id="KW-0808">Transferase</keyword>
<keyword evidence="1" id="KW-0812">Transmembrane</keyword>
<feature type="domain" description="Penicillin-binding protein transpeptidase" evidence="2">
    <location>
        <begin position="154"/>
        <end position="463"/>
    </location>
</feature>
<dbReference type="EMBL" id="QPJT01000004">
    <property type="protein sequence ID" value="RCX18828.1"/>
    <property type="molecule type" value="Genomic_DNA"/>
</dbReference>
<evidence type="ECO:0000313" key="4">
    <source>
        <dbReference type="EMBL" id="RCX18828.1"/>
    </source>
</evidence>
<dbReference type="InterPro" id="IPR012338">
    <property type="entry name" value="Beta-lactam/transpept-like"/>
</dbReference>
<dbReference type="InterPro" id="IPR036138">
    <property type="entry name" value="PBP_dimer_sf"/>
</dbReference>